<organism evidence="3 4">
    <name type="scientific">Pseudomonas urmiensis</name>
    <dbReference type="NCBI Taxonomy" id="2745493"/>
    <lineage>
        <taxon>Bacteria</taxon>
        <taxon>Pseudomonadati</taxon>
        <taxon>Pseudomonadota</taxon>
        <taxon>Gammaproteobacteria</taxon>
        <taxon>Pseudomonadales</taxon>
        <taxon>Pseudomonadaceae</taxon>
        <taxon>Pseudomonas</taxon>
    </lineage>
</organism>
<reference evidence="3 4" key="1">
    <citation type="journal article" date="2012" name="Plant Soil">
        <title>Screening of plant growth-promoting traits in arsenic-resistant bacteria isolated from the rhizosphere of soybean plants from Argentinean agricultural soil.</title>
        <authorList>
            <person name="Wevar Oller A.L."/>
            <person name="Talano M.A."/>
            <person name="Agostini E."/>
        </authorList>
    </citation>
    <scope>NUCLEOTIDE SEQUENCE [LARGE SCALE GENOMIC DNA]</scope>
    <source>
        <strain evidence="3 4">AW4</strain>
    </source>
</reference>
<dbReference type="Proteomes" id="UP001621534">
    <property type="component" value="Unassembled WGS sequence"/>
</dbReference>
<keyword evidence="3" id="KW-0808">Transferase</keyword>
<dbReference type="Gene3D" id="3.90.1150.10">
    <property type="entry name" value="Aspartate Aminotransferase, domain 1"/>
    <property type="match status" value="1"/>
</dbReference>
<dbReference type="Gene3D" id="3.40.640.10">
    <property type="entry name" value="Type I PLP-dependent aspartate aminotransferase-like (Major domain)"/>
    <property type="match status" value="1"/>
</dbReference>
<dbReference type="PANTHER" id="PTHR30244">
    <property type="entry name" value="TRANSAMINASE"/>
    <property type="match status" value="1"/>
</dbReference>
<evidence type="ECO:0000256" key="1">
    <source>
        <dbReference type="ARBA" id="ARBA00022898"/>
    </source>
</evidence>
<dbReference type="EMBL" id="JAHWXS010000013">
    <property type="protein sequence ID" value="MFK5734561.1"/>
    <property type="molecule type" value="Genomic_DNA"/>
</dbReference>
<evidence type="ECO:0000313" key="4">
    <source>
        <dbReference type="Proteomes" id="UP001621534"/>
    </source>
</evidence>
<dbReference type="NCBIfam" id="TIGR04181">
    <property type="entry name" value="NHT_00031"/>
    <property type="match status" value="1"/>
</dbReference>
<dbReference type="Pfam" id="PF01041">
    <property type="entry name" value="DegT_DnrJ_EryC1"/>
    <property type="match status" value="1"/>
</dbReference>
<comment type="caution">
    <text evidence="3">The sequence shown here is derived from an EMBL/GenBank/DDBJ whole genome shotgun (WGS) entry which is preliminary data.</text>
</comment>
<dbReference type="InterPro" id="IPR015421">
    <property type="entry name" value="PyrdxlP-dep_Trfase_major"/>
</dbReference>
<protein>
    <submittedName>
        <fullName evidence="3">LegC family aminotransferase</fullName>
    </submittedName>
</protein>
<dbReference type="RefSeq" id="WP_405129618.1">
    <property type="nucleotide sequence ID" value="NZ_JAHWXS010000013.1"/>
</dbReference>
<dbReference type="PIRSF" id="PIRSF000390">
    <property type="entry name" value="PLP_StrS"/>
    <property type="match status" value="1"/>
</dbReference>
<keyword evidence="1 2" id="KW-0663">Pyridoxal phosphate</keyword>
<evidence type="ECO:0000256" key="2">
    <source>
        <dbReference type="RuleBase" id="RU004508"/>
    </source>
</evidence>
<dbReference type="InterPro" id="IPR015424">
    <property type="entry name" value="PyrdxlP-dep_Trfase"/>
</dbReference>
<dbReference type="PANTHER" id="PTHR30244:SF30">
    <property type="entry name" value="BLR5990 PROTEIN"/>
    <property type="match status" value="1"/>
</dbReference>
<dbReference type="InterPro" id="IPR015422">
    <property type="entry name" value="PyrdxlP-dep_Trfase_small"/>
</dbReference>
<accession>A0ABW8NX55</accession>
<proteinExistence type="inferred from homology"/>
<dbReference type="InterPro" id="IPR026385">
    <property type="entry name" value="LegC-like"/>
</dbReference>
<sequence>MFDTLISFIREQYRTQEFIPLHAPVFAGHERDYVVDTIESTFVSSVGAFVDRFERDMAAYTGSPRAVATVNGTAALHIALKLVGVGAGDLVITQPLTFIATCNAIAYCGAEPVFIDVDRRTLGLSAVAMDTWLAEHAFLDGDGLCRVRANNKVIRASVPMHTFGHPAHLDELTEVCKRWNIALVEDAAESLGSLYKGRHTGTFGAVGILSFNGNKIMTTGGGGMILAGEELGNHAKHLTTTAKKPHPYEYVHDEVGYNYRLPNLNAALGCAQLEQLDHFVNAKRELAARYSSLFENSPLHFVKEPDHCRSNYWLNAVICEDIEQRQVLLKTTNDQGVMTRPIWQLMNHLSMYEHCLKGDLSNSEWLAARVVNLPSSVLPEFLA</sequence>
<comment type="similarity">
    <text evidence="2">Belongs to the DegT/DnrJ/EryC1 family.</text>
</comment>
<evidence type="ECO:0000313" key="3">
    <source>
        <dbReference type="EMBL" id="MFK5734561.1"/>
    </source>
</evidence>
<gene>
    <name evidence="3" type="ORF">KW869_13540</name>
</gene>
<dbReference type="InterPro" id="IPR000653">
    <property type="entry name" value="DegT/StrS_aminotransferase"/>
</dbReference>
<dbReference type="SUPFAM" id="SSF53383">
    <property type="entry name" value="PLP-dependent transferases"/>
    <property type="match status" value="1"/>
</dbReference>
<keyword evidence="3" id="KW-0032">Aminotransferase</keyword>
<dbReference type="GO" id="GO:0008483">
    <property type="term" value="F:transaminase activity"/>
    <property type="evidence" value="ECO:0007669"/>
    <property type="project" value="UniProtKB-KW"/>
</dbReference>
<dbReference type="CDD" id="cd00616">
    <property type="entry name" value="AHBA_syn"/>
    <property type="match status" value="1"/>
</dbReference>
<keyword evidence="4" id="KW-1185">Reference proteome</keyword>
<name>A0ABW8NX55_9PSED</name>